<keyword evidence="1" id="KW-0812">Transmembrane</keyword>
<dbReference type="EMBL" id="ML977024">
    <property type="protein sequence ID" value="KAF1950588.1"/>
    <property type="molecule type" value="Genomic_DNA"/>
</dbReference>
<feature type="domain" description="DUF6594" evidence="2">
    <location>
        <begin position="7"/>
        <end position="231"/>
    </location>
</feature>
<dbReference type="InterPro" id="IPR046529">
    <property type="entry name" value="DUF6594"/>
</dbReference>
<evidence type="ECO:0000313" key="4">
    <source>
        <dbReference type="Proteomes" id="UP000800035"/>
    </source>
</evidence>
<sequence length="231" mass="26011">MEIVLETVIFRMFGALNARRLLYLQSEICTLERHLKELERSDSLSDSGLKTQYATDAWILLEASEERDGDTRQRELMDKINFGLDEYNQALIQQAKIFEMKSPEEYDLNDGSVYLIGDDARVWGSLGEPEGHADDLVALRPCQEVDSYSRWLADNAITYLDKLKILKHRITFWPPSILASLIPITSIAVLKCITSKSARIGAIGAFNFFISVCLTIFADARRADVVAISAA</sequence>
<reference evidence="3" key="1">
    <citation type="journal article" date="2020" name="Stud. Mycol.">
        <title>101 Dothideomycetes genomes: a test case for predicting lifestyles and emergence of pathogens.</title>
        <authorList>
            <person name="Haridas S."/>
            <person name="Albert R."/>
            <person name="Binder M."/>
            <person name="Bloem J."/>
            <person name="Labutti K."/>
            <person name="Salamov A."/>
            <person name="Andreopoulos B."/>
            <person name="Baker S."/>
            <person name="Barry K."/>
            <person name="Bills G."/>
            <person name="Bluhm B."/>
            <person name="Cannon C."/>
            <person name="Castanera R."/>
            <person name="Culley D."/>
            <person name="Daum C."/>
            <person name="Ezra D."/>
            <person name="Gonzalez J."/>
            <person name="Henrissat B."/>
            <person name="Kuo A."/>
            <person name="Liang C."/>
            <person name="Lipzen A."/>
            <person name="Lutzoni F."/>
            <person name="Magnuson J."/>
            <person name="Mondo S."/>
            <person name="Nolan M."/>
            <person name="Ohm R."/>
            <person name="Pangilinan J."/>
            <person name="Park H.-J."/>
            <person name="Ramirez L."/>
            <person name="Alfaro M."/>
            <person name="Sun H."/>
            <person name="Tritt A."/>
            <person name="Yoshinaga Y."/>
            <person name="Zwiers L.-H."/>
            <person name="Turgeon B."/>
            <person name="Goodwin S."/>
            <person name="Spatafora J."/>
            <person name="Crous P."/>
            <person name="Grigoriev I."/>
        </authorList>
    </citation>
    <scope>NUCLEOTIDE SEQUENCE</scope>
    <source>
        <strain evidence="3">CBS 675.92</strain>
    </source>
</reference>
<feature type="transmembrane region" description="Helical" evidence="1">
    <location>
        <begin position="172"/>
        <end position="193"/>
    </location>
</feature>
<gene>
    <name evidence="3" type="ORF">CC80DRAFT_519864</name>
</gene>
<dbReference type="AlphaFoldDB" id="A0A6A5TE51"/>
<organism evidence="3 4">
    <name type="scientific">Byssothecium circinans</name>
    <dbReference type="NCBI Taxonomy" id="147558"/>
    <lineage>
        <taxon>Eukaryota</taxon>
        <taxon>Fungi</taxon>
        <taxon>Dikarya</taxon>
        <taxon>Ascomycota</taxon>
        <taxon>Pezizomycotina</taxon>
        <taxon>Dothideomycetes</taxon>
        <taxon>Pleosporomycetidae</taxon>
        <taxon>Pleosporales</taxon>
        <taxon>Massarineae</taxon>
        <taxon>Massarinaceae</taxon>
        <taxon>Byssothecium</taxon>
    </lineage>
</organism>
<dbReference type="Proteomes" id="UP000800035">
    <property type="component" value="Unassembled WGS sequence"/>
</dbReference>
<dbReference type="Pfam" id="PF20237">
    <property type="entry name" value="DUF6594"/>
    <property type="match status" value="1"/>
</dbReference>
<protein>
    <recommendedName>
        <fullName evidence="2">DUF6594 domain-containing protein</fullName>
    </recommendedName>
</protein>
<evidence type="ECO:0000259" key="2">
    <source>
        <dbReference type="Pfam" id="PF20237"/>
    </source>
</evidence>
<keyword evidence="1" id="KW-0472">Membrane</keyword>
<dbReference type="PANTHER" id="PTHR34502">
    <property type="entry name" value="DUF6594 DOMAIN-CONTAINING PROTEIN-RELATED"/>
    <property type="match status" value="1"/>
</dbReference>
<feature type="transmembrane region" description="Helical" evidence="1">
    <location>
        <begin position="200"/>
        <end position="218"/>
    </location>
</feature>
<accession>A0A6A5TE51</accession>
<name>A0A6A5TE51_9PLEO</name>
<dbReference type="PANTHER" id="PTHR34502:SF5">
    <property type="entry name" value="DUF6594 DOMAIN-CONTAINING PROTEIN"/>
    <property type="match status" value="1"/>
</dbReference>
<keyword evidence="1" id="KW-1133">Transmembrane helix</keyword>
<dbReference type="OrthoDB" id="5342093at2759"/>
<keyword evidence="4" id="KW-1185">Reference proteome</keyword>
<evidence type="ECO:0000313" key="3">
    <source>
        <dbReference type="EMBL" id="KAF1950588.1"/>
    </source>
</evidence>
<proteinExistence type="predicted"/>
<evidence type="ECO:0000256" key="1">
    <source>
        <dbReference type="SAM" id="Phobius"/>
    </source>
</evidence>